<accession>A0A841HS76</accession>
<name>A0A841HS76_9GAMM</name>
<evidence type="ECO:0000256" key="2">
    <source>
        <dbReference type="SAM" id="Phobius"/>
    </source>
</evidence>
<gene>
    <name evidence="4" type="ORF">HNQ60_004049</name>
</gene>
<comment type="caution">
    <text evidence="4">The sequence shown here is derived from an EMBL/GenBank/DDBJ whole genome shotgun (WGS) entry which is preliminary data.</text>
</comment>
<dbReference type="InterPro" id="IPR050739">
    <property type="entry name" value="MFP"/>
</dbReference>
<dbReference type="Gene3D" id="1.10.287.470">
    <property type="entry name" value="Helix hairpin bin"/>
    <property type="match status" value="1"/>
</dbReference>
<evidence type="ECO:0000256" key="1">
    <source>
        <dbReference type="ARBA" id="ARBA00009477"/>
    </source>
</evidence>
<dbReference type="Proteomes" id="UP000588068">
    <property type="component" value="Unassembled WGS sequence"/>
</dbReference>
<comment type="similarity">
    <text evidence="1">Belongs to the membrane fusion protein (MFP) (TC 8.A.1) family.</text>
</comment>
<dbReference type="SUPFAM" id="SSF111369">
    <property type="entry name" value="HlyD-like secretion proteins"/>
    <property type="match status" value="2"/>
</dbReference>
<evidence type="ECO:0000313" key="5">
    <source>
        <dbReference type="Proteomes" id="UP000588068"/>
    </source>
</evidence>
<reference evidence="4 5" key="1">
    <citation type="submission" date="2020-08" db="EMBL/GenBank/DDBJ databases">
        <title>Genomic Encyclopedia of Type Strains, Phase IV (KMG-IV): sequencing the most valuable type-strain genomes for metagenomic binning, comparative biology and taxonomic classification.</title>
        <authorList>
            <person name="Goeker M."/>
        </authorList>
    </citation>
    <scope>NUCLEOTIDE SEQUENCE [LARGE SCALE GENOMIC DNA]</scope>
    <source>
        <strain evidence="4 5">DSM 26723</strain>
    </source>
</reference>
<dbReference type="EMBL" id="JACHHZ010000005">
    <property type="protein sequence ID" value="MBB6095159.1"/>
    <property type="molecule type" value="Genomic_DNA"/>
</dbReference>
<dbReference type="PANTHER" id="PTHR30386">
    <property type="entry name" value="MEMBRANE FUSION SUBUNIT OF EMRAB-TOLC MULTIDRUG EFFLUX PUMP"/>
    <property type="match status" value="1"/>
</dbReference>
<feature type="domain" description="Multidrug resistance protein MdtA-like barrel-sandwich hybrid" evidence="3">
    <location>
        <begin position="64"/>
        <end position="254"/>
    </location>
</feature>
<dbReference type="RefSeq" id="WP_184334562.1">
    <property type="nucleotide sequence ID" value="NZ_JACHHZ010000005.1"/>
</dbReference>
<evidence type="ECO:0000313" key="4">
    <source>
        <dbReference type="EMBL" id="MBB6095159.1"/>
    </source>
</evidence>
<keyword evidence="2" id="KW-1133">Transmembrane helix</keyword>
<feature type="transmembrane region" description="Helical" evidence="2">
    <location>
        <begin position="30"/>
        <end position="52"/>
    </location>
</feature>
<sequence length="393" mass="42926">MEILLLGIYSFFVWLIFFKYKWLPWNTVSQVIVITLPIIGITLLILLLNIVAPSSADVRVVNYVVTINPRVNGLVTDVPIEPNRPIKKGDVLFQIDPTPFELEVKSLNAQLAQLDAQLVTANANQRGLGQQLLTARGTKDSVASQLKLAQVRETQLRELARTGAGSQFDYEQAQNDVLSLKAQLASASATEGQVREKLAAKTPAGEQDEIANVKAKILQTQSQLADAQWRLDQSTSRAPANGTVVSLALRPGAMAVPLPMVPAMTFVEDEQWIMAIFNQNEVRKIKPGQEAEIALKMYPGRIIKCKVDSIMWATAQGQLPIGGVNTASGVAPIPRNSLAVRLLADRHDKELFLASGAIGNAAVYTDSGAPIHIIRKVIIRVGAKLDWLILKLH</sequence>
<protein>
    <submittedName>
        <fullName evidence="4">Multidrug resistance efflux pump</fullName>
    </submittedName>
</protein>
<feature type="transmembrane region" description="Helical" evidence="2">
    <location>
        <begin position="6"/>
        <end position="23"/>
    </location>
</feature>
<keyword evidence="2" id="KW-0812">Transmembrane</keyword>
<keyword evidence="2" id="KW-0472">Membrane</keyword>
<dbReference type="PANTHER" id="PTHR30386:SF18">
    <property type="entry name" value="INNER MEMBRANE PROTEIN YIAV-RELATED"/>
    <property type="match status" value="1"/>
</dbReference>
<dbReference type="Gene3D" id="2.40.50.100">
    <property type="match status" value="1"/>
</dbReference>
<dbReference type="AlphaFoldDB" id="A0A841HS76"/>
<proteinExistence type="inferred from homology"/>
<keyword evidence="5" id="KW-1185">Reference proteome</keyword>
<dbReference type="Gene3D" id="2.40.30.170">
    <property type="match status" value="1"/>
</dbReference>
<evidence type="ECO:0000259" key="3">
    <source>
        <dbReference type="Pfam" id="PF25917"/>
    </source>
</evidence>
<organism evidence="4 5">
    <name type="scientific">Povalibacter uvarum</name>
    <dbReference type="NCBI Taxonomy" id="732238"/>
    <lineage>
        <taxon>Bacteria</taxon>
        <taxon>Pseudomonadati</taxon>
        <taxon>Pseudomonadota</taxon>
        <taxon>Gammaproteobacteria</taxon>
        <taxon>Steroidobacterales</taxon>
        <taxon>Steroidobacteraceae</taxon>
        <taxon>Povalibacter</taxon>
    </lineage>
</organism>
<dbReference type="Pfam" id="PF25917">
    <property type="entry name" value="BSH_RND"/>
    <property type="match status" value="1"/>
</dbReference>
<dbReference type="InterPro" id="IPR058625">
    <property type="entry name" value="MdtA-like_BSH"/>
</dbReference>